<organism evidence="3">
    <name type="scientific">Acidicaldus sp</name>
    <dbReference type="NCBI Taxonomy" id="1872105"/>
    <lineage>
        <taxon>Bacteria</taxon>
        <taxon>Pseudomonadati</taxon>
        <taxon>Pseudomonadota</taxon>
        <taxon>Alphaproteobacteria</taxon>
        <taxon>Acetobacterales</taxon>
        <taxon>Acetobacteraceae</taxon>
        <taxon>Acidicaldus</taxon>
    </lineage>
</organism>
<dbReference type="PANTHER" id="PTHR10672:SF3">
    <property type="entry name" value="PROTEIN HU-LI TAI SHAO"/>
    <property type="match status" value="1"/>
</dbReference>
<accession>A0A8J4M5U9</accession>
<dbReference type="InterPro" id="IPR001303">
    <property type="entry name" value="Aldolase_II/adducin_N"/>
</dbReference>
<dbReference type="EMBL" id="DTQM01000098">
    <property type="protein sequence ID" value="HGC42612.1"/>
    <property type="molecule type" value="Genomic_DNA"/>
</dbReference>
<dbReference type="PANTHER" id="PTHR10672">
    <property type="entry name" value="ADDUCIN"/>
    <property type="match status" value="1"/>
</dbReference>
<dbReference type="InterPro" id="IPR036409">
    <property type="entry name" value="Aldolase_II/adducin_N_sf"/>
</dbReference>
<comment type="caution">
    <text evidence="3">The sequence shown here is derived from an EMBL/GenBank/DDBJ whole genome shotgun (WGS) entry which is preliminary data.</text>
</comment>
<dbReference type="Gene3D" id="3.40.225.10">
    <property type="entry name" value="Class II aldolase/adducin N-terminal domain"/>
    <property type="match status" value="1"/>
</dbReference>
<dbReference type="InterPro" id="IPR051017">
    <property type="entry name" value="Aldolase-II_Adducin_sf"/>
</dbReference>
<dbReference type="GO" id="GO:0005856">
    <property type="term" value="C:cytoskeleton"/>
    <property type="evidence" value="ECO:0007669"/>
    <property type="project" value="TreeGrafter"/>
</dbReference>
<protein>
    <submittedName>
        <fullName evidence="3">Class II aldolase/adducin family protein</fullName>
    </submittedName>
</protein>
<gene>
    <name evidence="3" type="ORF">ENY07_05240</name>
</gene>
<evidence type="ECO:0000259" key="2">
    <source>
        <dbReference type="SMART" id="SM01007"/>
    </source>
</evidence>
<feature type="domain" description="Class II aldolase/adducin N-terminal" evidence="2">
    <location>
        <begin position="28"/>
        <end position="214"/>
    </location>
</feature>
<dbReference type="SMART" id="SM01007">
    <property type="entry name" value="Aldolase_II"/>
    <property type="match status" value="1"/>
</dbReference>
<name>A0A8J4M5U9_9PROT</name>
<sequence>MADTITRPPVTLATVAGQVAAAEWQARLDGAACYRLVAHYGMSDLVYNHITVRVPGTPDAGGEERLLINPFGWLYEEITASSLITIDLAGNELLNPHRDIGINPAGYVIHSAVHAARRDVGCVIHTHTRAGMAVSAMRSGLLPLTQTAMRCLPVAYHDYEGPAVDPAERARLVADLGSATCMILRNHGLLTAAPTVAEAFNAMYWLEMACRAQVDAMAARTELLLPPENVIAHAAHLYRPETRRRFGLLEWPAMLRLLDRRDPSWRD</sequence>
<evidence type="ECO:0000256" key="1">
    <source>
        <dbReference type="ARBA" id="ARBA00037961"/>
    </source>
</evidence>
<evidence type="ECO:0000313" key="3">
    <source>
        <dbReference type="EMBL" id="HGC42612.1"/>
    </source>
</evidence>
<dbReference type="SUPFAM" id="SSF53639">
    <property type="entry name" value="AraD/HMP-PK domain-like"/>
    <property type="match status" value="1"/>
</dbReference>
<dbReference type="NCBIfam" id="NF005451">
    <property type="entry name" value="PRK07044.1"/>
    <property type="match status" value="1"/>
</dbReference>
<dbReference type="Pfam" id="PF00596">
    <property type="entry name" value="Aldolase_II"/>
    <property type="match status" value="1"/>
</dbReference>
<proteinExistence type="inferred from homology"/>
<dbReference type="GO" id="GO:0051015">
    <property type="term" value="F:actin filament binding"/>
    <property type="evidence" value="ECO:0007669"/>
    <property type="project" value="TreeGrafter"/>
</dbReference>
<reference evidence="3" key="1">
    <citation type="journal article" date="2020" name="mSystems">
        <title>Genome- and Community-Level Interaction Insights into Carbon Utilization and Element Cycling Functions of Hydrothermarchaeota in Hydrothermal Sediment.</title>
        <authorList>
            <person name="Zhou Z."/>
            <person name="Liu Y."/>
            <person name="Xu W."/>
            <person name="Pan J."/>
            <person name="Luo Z.H."/>
            <person name="Li M."/>
        </authorList>
    </citation>
    <scope>NUCLEOTIDE SEQUENCE</scope>
    <source>
        <strain evidence="3">SpSt-997</strain>
    </source>
</reference>
<dbReference type="AlphaFoldDB" id="A0A8J4M5U9"/>
<comment type="similarity">
    <text evidence="1">Belongs to the aldolase class II family.</text>
</comment>